<proteinExistence type="predicted"/>
<evidence type="ECO:0000313" key="3">
    <source>
        <dbReference type="EMBL" id="TKW10240.1"/>
    </source>
</evidence>
<dbReference type="EMBL" id="CM016557">
    <property type="protein sequence ID" value="TKW10240.1"/>
    <property type="molecule type" value="Genomic_DNA"/>
</dbReference>
<dbReference type="Proteomes" id="UP000298652">
    <property type="component" value="Chromosome 6"/>
</dbReference>
<dbReference type="InterPro" id="IPR036312">
    <property type="entry name" value="Bifun_inhib/LTP/seed_sf"/>
</dbReference>
<dbReference type="Gramene" id="TKW10240">
    <property type="protein sequence ID" value="TKW10240"/>
    <property type="gene ID" value="SEVIR_6G148900v2"/>
</dbReference>
<evidence type="ECO:0000256" key="1">
    <source>
        <dbReference type="SAM" id="SignalP"/>
    </source>
</evidence>
<organism evidence="3 4">
    <name type="scientific">Setaria viridis</name>
    <name type="common">Green bristlegrass</name>
    <name type="synonym">Setaria italica subsp. viridis</name>
    <dbReference type="NCBI Taxonomy" id="4556"/>
    <lineage>
        <taxon>Eukaryota</taxon>
        <taxon>Viridiplantae</taxon>
        <taxon>Streptophyta</taxon>
        <taxon>Embryophyta</taxon>
        <taxon>Tracheophyta</taxon>
        <taxon>Spermatophyta</taxon>
        <taxon>Magnoliopsida</taxon>
        <taxon>Liliopsida</taxon>
        <taxon>Poales</taxon>
        <taxon>Poaceae</taxon>
        <taxon>PACMAD clade</taxon>
        <taxon>Panicoideae</taxon>
        <taxon>Panicodae</taxon>
        <taxon>Paniceae</taxon>
        <taxon>Cenchrinae</taxon>
        <taxon>Setaria</taxon>
    </lineage>
</organism>
<name>A0A4U6U3T7_SETVI</name>
<sequence>MPGKIVLLLVVFAIISPSHVMADCTQDQKAAILYDCRKYLSRMARRIVAPKTWDHCCRDVRAVPNRDMDCIRKLLTYTEVMRIVEIRITNLAYLC</sequence>
<dbReference type="SUPFAM" id="SSF47699">
    <property type="entry name" value="Bifunctional inhibitor/lipid-transfer protein/seed storage 2S albumin"/>
    <property type="match status" value="1"/>
</dbReference>
<reference evidence="3" key="1">
    <citation type="submission" date="2019-03" db="EMBL/GenBank/DDBJ databases">
        <title>WGS assembly of Setaria viridis.</title>
        <authorList>
            <person name="Huang P."/>
            <person name="Jenkins J."/>
            <person name="Grimwood J."/>
            <person name="Barry K."/>
            <person name="Healey A."/>
            <person name="Mamidi S."/>
            <person name="Sreedasyam A."/>
            <person name="Shu S."/>
            <person name="Feldman M."/>
            <person name="Wu J."/>
            <person name="Yu Y."/>
            <person name="Chen C."/>
            <person name="Johnson J."/>
            <person name="Rokhsar D."/>
            <person name="Baxter I."/>
            <person name="Schmutz J."/>
            <person name="Brutnell T."/>
            <person name="Kellogg E."/>
        </authorList>
    </citation>
    <scope>NUCLEOTIDE SEQUENCE [LARGE SCALE GENOMIC DNA]</scope>
</reference>
<evidence type="ECO:0000259" key="2">
    <source>
        <dbReference type="Pfam" id="PF14368"/>
    </source>
</evidence>
<feature type="signal peptide" evidence="1">
    <location>
        <begin position="1"/>
        <end position="22"/>
    </location>
</feature>
<protein>
    <recommendedName>
        <fullName evidence="2">Bifunctional inhibitor/plant lipid transfer protein/seed storage helical domain-containing protein</fullName>
    </recommendedName>
</protein>
<feature type="domain" description="Bifunctional inhibitor/plant lipid transfer protein/seed storage helical" evidence="2">
    <location>
        <begin position="8"/>
        <end position="81"/>
    </location>
</feature>
<dbReference type="InterPro" id="IPR016140">
    <property type="entry name" value="Bifunc_inhib/LTP/seed_store"/>
</dbReference>
<dbReference type="Pfam" id="PF14368">
    <property type="entry name" value="LTP_2"/>
    <property type="match status" value="1"/>
</dbReference>
<evidence type="ECO:0000313" key="4">
    <source>
        <dbReference type="Proteomes" id="UP000298652"/>
    </source>
</evidence>
<dbReference type="AlphaFoldDB" id="A0A4U6U3T7"/>
<keyword evidence="1" id="KW-0732">Signal</keyword>
<feature type="chain" id="PRO_5020279523" description="Bifunctional inhibitor/plant lipid transfer protein/seed storage helical domain-containing protein" evidence="1">
    <location>
        <begin position="23"/>
        <end position="95"/>
    </location>
</feature>
<gene>
    <name evidence="3" type="ORF">SEVIR_6G148900v2</name>
</gene>
<dbReference type="OMA" id="SHVMADC"/>
<keyword evidence="4" id="KW-1185">Reference proteome</keyword>
<accession>A0A4U6U3T7</accession>